<evidence type="ECO:0000313" key="5">
    <source>
        <dbReference type="Proteomes" id="UP000269721"/>
    </source>
</evidence>
<feature type="domain" description="SLM1/RGC1-like BAR-like" evidence="3">
    <location>
        <begin position="2"/>
        <end position="161"/>
    </location>
</feature>
<evidence type="ECO:0000313" key="4">
    <source>
        <dbReference type="EMBL" id="RKO86288.1"/>
    </source>
</evidence>
<evidence type="ECO:0000259" key="3">
    <source>
        <dbReference type="Pfam" id="PF20400"/>
    </source>
</evidence>
<gene>
    <name evidence="4" type="ORF">BDK51DRAFT_28977</name>
</gene>
<dbReference type="Pfam" id="PF20399">
    <property type="entry name" value="PH_20"/>
    <property type="match status" value="1"/>
</dbReference>
<keyword evidence="5" id="KW-1185">Reference proteome</keyword>
<dbReference type="EMBL" id="KZ998325">
    <property type="protein sequence ID" value="RKO86288.1"/>
    <property type="molecule type" value="Genomic_DNA"/>
</dbReference>
<organism evidence="4 5">
    <name type="scientific">Blyttiomyces helicus</name>
    <dbReference type="NCBI Taxonomy" id="388810"/>
    <lineage>
        <taxon>Eukaryota</taxon>
        <taxon>Fungi</taxon>
        <taxon>Fungi incertae sedis</taxon>
        <taxon>Chytridiomycota</taxon>
        <taxon>Chytridiomycota incertae sedis</taxon>
        <taxon>Chytridiomycetes</taxon>
        <taxon>Chytridiomycetes incertae sedis</taxon>
        <taxon>Blyttiomyces</taxon>
    </lineage>
</organism>
<dbReference type="PANTHER" id="PTHR31941:SF1">
    <property type="entry name" value="CYTOSKELETAL SIGNALING PROTEIN SLM1"/>
    <property type="match status" value="1"/>
</dbReference>
<evidence type="ECO:0000256" key="1">
    <source>
        <dbReference type="ARBA" id="ARBA00022553"/>
    </source>
</evidence>
<reference evidence="5" key="1">
    <citation type="journal article" date="2018" name="Nat. Microbiol.">
        <title>Leveraging single-cell genomics to expand the fungal tree of life.</title>
        <authorList>
            <person name="Ahrendt S.R."/>
            <person name="Quandt C.A."/>
            <person name="Ciobanu D."/>
            <person name="Clum A."/>
            <person name="Salamov A."/>
            <person name="Andreopoulos B."/>
            <person name="Cheng J.F."/>
            <person name="Woyke T."/>
            <person name="Pelin A."/>
            <person name="Henrissat B."/>
            <person name="Reynolds N.K."/>
            <person name="Benny G.L."/>
            <person name="Smith M.E."/>
            <person name="James T.Y."/>
            <person name="Grigoriev I.V."/>
        </authorList>
    </citation>
    <scope>NUCLEOTIDE SEQUENCE [LARGE SCALE GENOMIC DNA]</scope>
</reference>
<accession>A0A4P9W5U8</accession>
<dbReference type="AlphaFoldDB" id="A0A4P9W5U8"/>
<feature type="domain" description="SLM1/RGC1-like PH" evidence="2">
    <location>
        <begin position="181"/>
        <end position="256"/>
    </location>
</feature>
<dbReference type="PANTHER" id="PTHR31941">
    <property type="entry name" value="CYTOSKELETAL SIGNALING PROTEIN SLM1"/>
    <property type="match status" value="1"/>
</dbReference>
<protein>
    <recommendedName>
        <fullName evidence="6">PH domain-containing protein</fullName>
    </recommendedName>
</protein>
<keyword evidence="1" id="KW-0597">Phosphoprotein</keyword>
<dbReference type="InterPro" id="IPR046869">
    <property type="entry name" value="SLM1/RGC1-like_PH"/>
</dbReference>
<dbReference type="Gene3D" id="2.30.29.30">
    <property type="entry name" value="Pleckstrin-homology domain (PH domain)/Phosphotyrosine-binding domain (PTB)"/>
    <property type="match status" value="1"/>
</dbReference>
<evidence type="ECO:0000259" key="2">
    <source>
        <dbReference type="Pfam" id="PF20399"/>
    </source>
</evidence>
<proteinExistence type="predicted"/>
<name>A0A4P9W5U8_9FUNG</name>
<sequence length="275" mass="30712">SLLAEVSKKVSEADKEWNSLDKELSKDRETFFKLTAAYTAVLERHEGRRRGEGLASKGSVEVAAVAVPVGDDPWVAKNNVNRHIQALVAKQKNLRAALLRQQQSFSIFETTIIQHLRNTLSLFFEWSGRDISSHTQTLYSLQSTLESIPLESDWALFKKKHAQRLVESRVPALIEPADIPYEGADDSAAEIVHEATLLRREGLMSKGWKAKHVVMTTSGWLHVFSARVDFERDGVEPEIALYLPHCTLGTFNDGASKEPGEIVLVERSFGVMSGE</sequence>
<evidence type="ECO:0008006" key="6">
    <source>
        <dbReference type="Google" id="ProtNLM"/>
    </source>
</evidence>
<dbReference type="InterPro" id="IPR011993">
    <property type="entry name" value="PH-like_dom_sf"/>
</dbReference>
<dbReference type="Proteomes" id="UP000269721">
    <property type="component" value="Unassembled WGS sequence"/>
</dbReference>
<dbReference type="OrthoDB" id="5598057at2759"/>
<dbReference type="InterPro" id="IPR046868">
    <property type="entry name" value="BAR_4"/>
</dbReference>
<dbReference type="Pfam" id="PF20400">
    <property type="entry name" value="BAR_4"/>
    <property type="match status" value="1"/>
</dbReference>
<feature type="non-terminal residue" evidence="4">
    <location>
        <position position="1"/>
    </location>
</feature>